<comment type="subcellular location">
    <subcellularLocation>
        <location evidence="5">Cell membrane</location>
        <topology evidence="5">Multi-pass membrane protein</topology>
    </subcellularLocation>
</comment>
<organism evidence="6 7">
    <name type="scientific">Ligilactobacillus equi DPC 6820</name>
    <dbReference type="NCBI Taxonomy" id="1392007"/>
    <lineage>
        <taxon>Bacteria</taxon>
        <taxon>Bacillati</taxon>
        <taxon>Bacillota</taxon>
        <taxon>Bacilli</taxon>
        <taxon>Lactobacillales</taxon>
        <taxon>Lactobacillaceae</taxon>
        <taxon>Ligilactobacillus</taxon>
    </lineage>
</organism>
<dbReference type="Pfam" id="PF04284">
    <property type="entry name" value="DUF441"/>
    <property type="match status" value="1"/>
</dbReference>
<feature type="transmembrane region" description="Helical" evidence="5">
    <location>
        <begin position="12"/>
        <end position="38"/>
    </location>
</feature>
<evidence type="ECO:0000256" key="2">
    <source>
        <dbReference type="ARBA" id="ARBA00022692"/>
    </source>
</evidence>
<comment type="similarity">
    <text evidence="5">Belongs to the UPF0756 family.</text>
</comment>
<dbReference type="PANTHER" id="PTHR38452">
    <property type="entry name" value="UPF0756 MEMBRANE PROTEIN YEAL"/>
    <property type="match status" value="1"/>
</dbReference>
<feature type="transmembrane region" description="Helical" evidence="5">
    <location>
        <begin position="58"/>
        <end position="78"/>
    </location>
</feature>
<evidence type="ECO:0000313" key="7">
    <source>
        <dbReference type="Proteomes" id="UP000018559"/>
    </source>
</evidence>
<dbReference type="GO" id="GO:0005886">
    <property type="term" value="C:plasma membrane"/>
    <property type="evidence" value="ECO:0007669"/>
    <property type="project" value="UniProtKB-SubCell"/>
</dbReference>
<dbReference type="EMBL" id="AWWH01000201">
    <property type="protein sequence ID" value="ETA73182.1"/>
    <property type="molecule type" value="Genomic_DNA"/>
</dbReference>
<keyword evidence="7" id="KW-1185">Reference proteome</keyword>
<dbReference type="AlphaFoldDB" id="V7HTE2"/>
<comment type="caution">
    <text evidence="6">The sequence shown here is derived from an EMBL/GenBank/DDBJ whole genome shotgun (WGS) entry which is preliminary data.</text>
</comment>
<evidence type="ECO:0000256" key="5">
    <source>
        <dbReference type="HAMAP-Rule" id="MF_01874"/>
    </source>
</evidence>
<accession>V7HTE2</accession>
<sequence length="157" mass="16344">MEGRNTLNSWLFLALILLVAYLGKNSSLIIATVAVMLFKLLPQSDKLLNLIHAKGINWGVTIITVAVLVPIATGEIGFEDLIKAFKSPAGWIAVACGVLVAVLSKNGVGLLATSPQVTVALVLGTIAGVVFLKGIAAGPVIAAGITYCIITLFKLSF</sequence>
<dbReference type="Proteomes" id="UP000018559">
    <property type="component" value="Unassembled WGS sequence"/>
</dbReference>
<gene>
    <name evidence="6" type="ORF">LEQ_2187</name>
</gene>
<evidence type="ECO:0000256" key="4">
    <source>
        <dbReference type="ARBA" id="ARBA00023136"/>
    </source>
</evidence>
<dbReference type="InterPro" id="IPR007382">
    <property type="entry name" value="UPF0756_TM"/>
</dbReference>
<evidence type="ECO:0000256" key="3">
    <source>
        <dbReference type="ARBA" id="ARBA00022989"/>
    </source>
</evidence>
<keyword evidence="1 5" id="KW-1003">Cell membrane</keyword>
<name>V7HTE2_9LACO</name>
<dbReference type="HAMAP" id="MF_01874">
    <property type="entry name" value="UPF0756"/>
    <property type="match status" value="1"/>
</dbReference>
<feature type="transmembrane region" description="Helical" evidence="5">
    <location>
        <begin position="90"/>
        <end position="108"/>
    </location>
</feature>
<keyword evidence="2 5" id="KW-0812">Transmembrane</keyword>
<dbReference type="PATRIC" id="fig|1392007.3.peg.2040"/>
<keyword evidence="3 5" id="KW-1133">Transmembrane helix</keyword>
<evidence type="ECO:0000313" key="6">
    <source>
        <dbReference type="EMBL" id="ETA73182.1"/>
    </source>
</evidence>
<proteinExistence type="inferred from homology"/>
<feature type="transmembrane region" description="Helical" evidence="5">
    <location>
        <begin position="120"/>
        <end position="153"/>
    </location>
</feature>
<evidence type="ECO:0000256" key="1">
    <source>
        <dbReference type="ARBA" id="ARBA00022475"/>
    </source>
</evidence>
<reference evidence="6 7" key="1">
    <citation type="journal article" date="2014" name="Genome Announc.">
        <title>The Genome of the Predominant Equine Lactobacillus Species, Lactobacillus equi, Is Reflective of Its Lifestyle Adaptations to an Herbivorous Host.</title>
        <authorList>
            <person name="O'Donnell M.M."/>
            <person name="Harris H.M."/>
            <person name="O'Toole P.W."/>
            <person name="Ross R.P."/>
        </authorList>
    </citation>
    <scope>NUCLEOTIDE SEQUENCE [LARGE SCALE GENOMIC DNA]</scope>
    <source>
        <strain evidence="6 7">DPC 6820</strain>
    </source>
</reference>
<protein>
    <recommendedName>
        <fullName evidence="5">UPF0756 membrane protein LEQ_2187</fullName>
    </recommendedName>
</protein>
<dbReference type="PANTHER" id="PTHR38452:SF1">
    <property type="entry name" value="UPF0756 MEMBRANE PROTEIN YEAL"/>
    <property type="match status" value="1"/>
</dbReference>
<keyword evidence="4 5" id="KW-0472">Membrane</keyword>